<sequence>MIASLVCFLSAYGKKIEIITNQNFKANILIDNKNEDVDSFLQLISPNKMQLKVIFLSIR</sequence>
<dbReference type="Proteomes" id="UP000184082">
    <property type="component" value="Unassembled WGS sequence"/>
</dbReference>
<dbReference type="RefSeq" id="WP_072967698.1">
    <property type="nucleotide sequence ID" value="NZ_FRAJ01000014.1"/>
</dbReference>
<gene>
    <name evidence="1" type="ORF">SAMN02745883_01766</name>
</gene>
<organism evidence="1 2">
    <name type="scientific">Caminicella sporogenes DSM 14501</name>
    <dbReference type="NCBI Taxonomy" id="1121266"/>
    <lineage>
        <taxon>Bacteria</taxon>
        <taxon>Bacillati</taxon>
        <taxon>Bacillota</taxon>
        <taxon>Clostridia</taxon>
        <taxon>Peptostreptococcales</taxon>
        <taxon>Caminicellaceae</taxon>
        <taxon>Caminicella</taxon>
    </lineage>
</organism>
<evidence type="ECO:0000313" key="1">
    <source>
        <dbReference type="EMBL" id="SHK30929.1"/>
    </source>
</evidence>
<keyword evidence="2" id="KW-1185">Reference proteome</keyword>
<accession>A0A1M6REP5</accession>
<dbReference type="EMBL" id="FRAJ01000014">
    <property type="protein sequence ID" value="SHK30929.1"/>
    <property type="molecule type" value="Genomic_DNA"/>
</dbReference>
<name>A0A1M6REP5_9FIRM</name>
<dbReference type="STRING" id="1121266.SAMN02745883_01766"/>
<dbReference type="AlphaFoldDB" id="A0A1M6REP5"/>
<protein>
    <submittedName>
        <fullName evidence="1">Uncharacterized protein</fullName>
    </submittedName>
</protein>
<reference evidence="1 2" key="1">
    <citation type="submission" date="2016-11" db="EMBL/GenBank/DDBJ databases">
        <authorList>
            <person name="Jaros S."/>
            <person name="Januszkiewicz K."/>
            <person name="Wedrychowicz H."/>
        </authorList>
    </citation>
    <scope>NUCLEOTIDE SEQUENCE [LARGE SCALE GENOMIC DNA]</scope>
    <source>
        <strain evidence="1 2">DSM 14501</strain>
    </source>
</reference>
<evidence type="ECO:0000313" key="2">
    <source>
        <dbReference type="Proteomes" id="UP000184082"/>
    </source>
</evidence>
<proteinExistence type="predicted"/>